<evidence type="ECO:0000313" key="8">
    <source>
        <dbReference type="Proteomes" id="UP000008021"/>
    </source>
</evidence>
<name>A0A0E0D566_9ORYZ</name>
<keyword evidence="2 4" id="KW-0863">Zinc-finger</keyword>
<dbReference type="Gramene" id="OMERI03G27330.3">
    <property type="protein sequence ID" value="OMERI03G27330.3"/>
    <property type="gene ID" value="OMERI03G27330"/>
</dbReference>
<dbReference type="PROSITE" id="PS50089">
    <property type="entry name" value="ZF_RING_2"/>
    <property type="match status" value="1"/>
</dbReference>
<keyword evidence="8" id="KW-1185">Reference proteome</keyword>
<evidence type="ECO:0000259" key="6">
    <source>
        <dbReference type="PROSITE" id="PS50089"/>
    </source>
</evidence>
<evidence type="ECO:0000256" key="1">
    <source>
        <dbReference type="ARBA" id="ARBA00022723"/>
    </source>
</evidence>
<evidence type="ECO:0000256" key="3">
    <source>
        <dbReference type="ARBA" id="ARBA00022833"/>
    </source>
</evidence>
<feature type="region of interest" description="Disordered" evidence="5">
    <location>
        <begin position="1"/>
        <end position="34"/>
    </location>
</feature>
<feature type="domain" description="RING-type" evidence="6">
    <location>
        <begin position="135"/>
        <end position="174"/>
    </location>
</feature>
<sequence>MELSQRTATLAAPHRSPAEFAAAPPLGGAPYPARPSVAPPRLAIAGAPPTATRANAPSRLADAALPSWGSPPPTSRYAAAEPCLRPLPPGADLHSVRPAHEVGFWSGNASSPARKPNDDDRCVLNIQTLPGEYFCPVCRTLICPNEALQTQCTHLYCKPCLAYIVATTQACPYDGYLVTEADSKPLMESNKPLAETIGKVTVHCQYHKSGCQWHVLRLYTVKCKNMLNSVQVCNLRRKHNTLTVV</sequence>
<dbReference type="InterPro" id="IPR017907">
    <property type="entry name" value="Znf_RING_CS"/>
</dbReference>
<dbReference type="Gene3D" id="3.30.40.10">
    <property type="entry name" value="Zinc/RING finger domain, C3HC4 (zinc finger)"/>
    <property type="match status" value="1"/>
</dbReference>
<dbReference type="EnsemblPlants" id="OMERI03G27330.3">
    <property type="protein sequence ID" value="OMERI03G27330.3"/>
    <property type="gene ID" value="OMERI03G27330"/>
</dbReference>
<proteinExistence type="predicted"/>
<dbReference type="PROSITE" id="PS00518">
    <property type="entry name" value="ZF_RING_1"/>
    <property type="match status" value="1"/>
</dbReference>
<dbReference type="PANTHER" id="PTHR37393">
    <property type="entry name" value="AT-RICH INTERACTIVE DOMAIN-CONTAINING PROTEIN 1A-LIKE"/>
    <property type="match status" value="1"/>
</dbReference>
<dbReference type="InterPro" id="IPR001841">
    <property type="entry name" value="Znf_RING"/>
</dbReference>
<dbReference type="HOGENOM" id="CLU_1135046_0_0_1"/>
<feature type="compositionally biased region" description="Low complexity" evidence="5">
    <location>
        <begin position="18"/>
        <end position="34"/>
    </location>
</feature>
<evidence type="ECO:0000256" key="5">
    <source>
        <dbReference type="SAM" id="MobiDB-lite"/>
    </source>
</evidence>
<dbReference type="SUPFAM" id="SSF57850">
    <property type="entry name" value="RING/U-box"/>
    <property type="match status" value="1"/>
</dbReference>
<reference evidence="7" key="1">
    <citation type="submission" date="2015-04" db="UniProtKB">
        <authorList>
            <consortium name="EnsemblPlants"/>
        </authorList>
    </citation>
    <scope>IDENTIFICATION</scope>
</reference>
<evidence type="ECO:0000256" key="4">
    <source>
        <dbReference type="PROSITE-ProRule" id="PRU00175"/>
    </source>
</evidence>
<dbReference type="PANTHER" id="PTHR37393:SF1">
    <property type="entry name" value="AT-RICH INTERACTIVE DOMAIN-CONTAINING PROTEIN 1A-LIKE"/>
    <property type="match status" value="1"/>
</dbReference>
<dbReference type="GO" id="GO:0008270">
    <property type="term" value="F:zinc ion binding"/>
    <property type="evidence" value="ECO:0007669"/>
    <property type="project" value="UniProtKB-KW"/>
</dbReference>
<evidence type="ECO:0000256" key="2">
    <source>
        <dbReference type="ARBA" id="ARBA00022771"/>
    </source>
</evidence>
<accession>A0A0E0D566</accession>
<keyword evidence="3" id="KW-0862">Zinc</keyword>
<evidence type="ECO:0000313" key="7">
    <source>
        <dbReference type="EnsemblPlants" id="OMERI03G27330.3"/>
    </source>
</evidence>
<dbReference type="Proteomes" id="UP000008021">
    <property type="component" value="Chromosome 3"/>
</dbReference>
<dbReference type="AlphaFoldDB" id="A0A0E0D566"/>
<protein>
    <recommendedName>
        <fullName evidence="6">RING-type domain-containing protein</fullName>
    </recommendedName>
</protein>
<dbReference type="InterPro" id="IPR013083">
    <property type="entry name" value="Znf_RING/FYVE/PHD"/>
</dbReference>
<reference evidence="7" key="2">
    <citation type="submission" date="2018-05" db="EMBL/GenBank/DDBJ databases">
        <title>OmerRS3 (Oryza meridionalis Reference Sequence Version 3).</title>
        <authorList>
            <person name="Zhang J."/>
            <person name="Kudrna D."/>
            <person name="Lee S."/>
            <person name="Talag J."/>
            <person name="Welchert J."/>
            <person name="Wing R.A."/>
        </authorList>
    </citation>
    <scope>NUCLEOTIDE SEQUENCE [LARGE SCALE GENOMIC DNA]</scope>
    <source>
        <strain evidence="7">cv. OR44</strain>
    </source>
</reference>
<organism evidence="7">
    <name type="scientific">Oryza meridionalis</name>
    <dbReference type="NCBI Taxonomy" id="40149"/>
    <lineage>
        <taxon>Eukaryota</taxon>
        <taxon>Viridiplantae</taxon>
        <taxon>Streptophyta</taxon>
        <taxon>Embryophyta</taxon>
        <taxon>Tracheophyta</taxon>
        <taxon>Spermatophyta</taxon>
        <taxon>Magnoliopsida</taxon>
        <taxon>Liliopsida</taxon>
        <taxon>Poales</taxon>
        <taxon>Poaceae</taxon>
        <taxon>BOP clade</taxon>
        <taxon>Oryzoideae</taxon>
        <taxon>Oryzeae</taxon>
        <taxon>Oryzinae</taxon>
        <taxon>Oryza</taxon>
    </lineage>
</organism>
<keyword evidence="1" id="KW-0479">Metal-binding</keyword>